<dbReference type="AlphaFoldDB" id="D8UGI0"/>
<evidence type="ECO:0000313" key="1">
    <source>
        <dbReference type="EMBL" id="EFJ41204.1"/>
    </source>
</evidence>
<name>D8UGI0_VOLCA</name>
<organism evidence="2">
    <name type="scientific">Volvox carteri f. nagariensis</name>
    <dbReference type="NCBI Taxonomy" id="3068"/>
    <lineage>
        <taxon>Eukaryota</taxon>
        <taxon>Viridiplantae</taxon>
        <taxon>Chlorophyta</taxon>
        <taxon>core chlorophytes</taxon>
        <taxon>Chlorophyceae</taxon>
        <taxon>CS clade</taxon>
        <taxon>Chlamydomonadales</taxon>
        <taxon>Volvocaceae</taxon>
        <taxon>Volvox</taxon>
    </lineage>
</organism>
<accession>D8UGI0</accession>
<sequence>MYDTSPGHPILFFPTSGSLNMEDLRVGHTVFVRYAMRCFFSDLATEAIKVEELNFVKVIAMNLDTLLFTASLYFDRQYIFPYFPFPEPNPNAFPFPGPPPFLYDRATVPPAGPMWRHSGEPPPVNAPAHGSFCRLCCELAEVFNLSFDSFIDSSSSSTTYSKLKLFNF</sequence>
<reference evidence="1 2" key="1">
    <citation type="journal article" date="2010" name="Science">
        <title>Genomic analysis of organismal complexity in the multicellular green alga Volvox carteri.</title>
        <authorList>
            <person name="Prochnik S.E."/>
            <person name="Umen J."/>
            <person name="Nedelcu A.M."/>
            <person name="Hallmann A."/>
            <person name="Miller S.M."/>
            <person name="Nishii I."/>
            <person name="Ferris P."/>
            <person name="Kuo A."/>
            <person name="Mitros T."/>
            <person name="Fritz-Laylin L.K."/>
            <person name="Hellsten U."/>
            <person name="Chapman J."/>
            <person name="Simakov O."/>
            <person name="Rensing S.A."/>
            <person name="Terry A."/>
            <person name="Pangilinan J."/>
            <person name="Kapitonov V."/>
            <person name="Jurka J."/>
            <person name="Salamov A."/>
            <person name="Shapiro H."/>
            <person name="Schmutz J."/>
            <person name="Grimwood J."/>
            <person name="Lindquist E."/>
            <person name="Lucas S."/>
            <person name="Grigoriev I.V."/>
            <person name="Schmitt R."/>
            <person name="Kirk D."/>
            <person name="Rokhsar D.S."/>
        </authorList>
    </citation>
    <scope>NUCLEOTIDE SEQUENCE [LARGE SCALE GENOMIC DNA]</scope>
    <source>
        <strain evidence="2">f. Nagariensis / Eve</strain>
    </source>
</reference>
<protein>
    <submittedName>
        <fullName evidence="1">Uncharacterized protein</fullName>
    </submittedName>
</protein>
<dbReference type="KEGG" id="vcn:VOLCADRAFT_98871"/>
<dbReference type="GeneID" id="9620813"/>
<dbReference type="OrthoDB" id="265717at2759"/>
<dbReference type="Proteomes" id="UP000001058">
    <property type="component" value="Unassembled WGS sequence"/>
</dbReference>
<dbReference type="RefSeq" id="XP_002957772.1">
    <property type="nucleotide sequence ID" value="XM_002957726.1"/>
</dbReference>
<dbReference type="EMBL" id="GL378399">
    <property type="protein sequence ID" value="EFJ41204.1"/>
    <property type="molecule type" value="Genomic_DNA"/>
</dbReference>
<keyword evidence="2" id="KW-1185">Reference proteome</keyword>
<gene>
    <name evidence="1" type="ORF">VOLCADRAFT_98871</name>
</gene>
<proteinExistence type="predicted"/>
<evidence type="ECO:0000313" key="2">
    <source>
        <dbReference type="Proteomes" id="UP000001058"/>
    </source>
</evidence>
<dbReference type="InParanoid" id="D8UGI0"/>